<dbReference type="InterPro" id="IPR025427">
    <property type="entry name" value="DUF4160"/>
</dbReference>
<dbReference type="Pfam" id="PF13711">
    <property type="entry name" value="DUF4160"/>
    <property type="match status" value="1"/>
</dbReference>
<accession>A0A1Q6R6E4</accession>
<reference evidence="1 2" key="1">
    <citation type="journal article" date="2016" name="Nat. Biotechnol.">
        <title>Measurement of bacterial replication rates in microbial communities.</title>
        <authorList>
            <person name="Brown C.T."/>
            <person name="Olm M.R."/>
            <person name="Thomas B.C."/>
            <person name="Banfield J.F."/>
        </authorList>
    </citation>
    <scope>NUCLEOTIDE SEQUENCE [LARGE SCALE GENOMIC DNA]</scope>
    <source>
        <strain evidence="1">46_33</strain>
    </source>
</reference>
<organism evidence="1 2">
    <name type="scientific">Phascolarctobacterium succinatutens</name>
    <dbReference type="NCBI Taxonomy" id="626940"/>
    <lineage>
        <taxon>Bacteria</taxon>
        <taxon>Bacillati</taxon>
        <taxon>Bacillota</taxon>
        <taxon>Negativicutes</taxon>
        <taxon>Acidaminococcales</taxon>
        <taxon>Acidaminococcaceae</taxon>
        <taxon>Phascolarctobacterium</taxon>
    </lineage>
</organism>
<evidence type="ECO:0008006" key="3">
    <source>
        <dbReference type="Google" id="ProtNLM"/>
    </source>
</evidence>
<dbReference type="STRING" id="626940.BHW43_04820"/>
<dbReference type="EMBL" id="MNTG01000026">
    <property type="protein sequence ID" value="OLA37948.1"/>
    <property type="molecule type" value="Genomic_DNA"/>
</dbReference>
<dbReference type="AlphaFoldDB" id="A0A1Q6R6E4"/>
<dbReference type="Proteomes" id="UP000186777">
    <property type="component" value="Unassembled WGS sequence"/>
</dbReference>
<comment type="caution">
    <text evidence="1">The sequence shown here is derived from an EMBL/GenBank/DDBJ whole genome shotgun (WGS) entry which is preliminary data.</text>
</comment>
<name>A0A1Q6R6E4_9FIRM</name>
<protein>
    <recommendedName>
        <fullName evidence="3">DUF4160 domain-containing protein</fullName>
    </recommendedName>
</protein>
<evidence type="ECO:0000313" key="2">
    <source>
        <dbReference type="Proteomes" id="UP000186777"/>
    </source>
</evidence>
<dbReference type="RefSeq" id="WP_009145638.1">
    <property type="nucleotide sequence ID" value="NZ_CABKPS010000046.1"/>
</dbReference>
<gene>
    <name evidence="1" type="ORF">BHW43_04820</name>
</gene>
<evidence type="ECO:0000313" key="1">
    <source>
        <dbReference type="EMBL" id="OLA37948.1"/>
    </source>
</evidence>
<sequence length="88" mass="10012">MPAISMFYGIIIRMQSEKGGKHNTPHLHAVYNEHEIVMDFTGKILEGSFPSKQLKLLTAWTALHEDELNANWILLSAGDGYFKIEPLR</sequence>
<proteinExistence type="predicted"/>